<name>A0ABS5IP27_9MICO</name>
<keyword evidence="2" id="KW-0560">Oxidoreductase</keyword>
<dbReference type="SUPFAM" id="SSF51735">
    <property type="entry name" value="NAD(P)-binding Rossmann-fold domains"/>
    <property type="match status" value="1"/>
</dbReference>
<sequence length="332" mass="35482">MSTDRPPAQFVMRRGLVTQLFSAEQFAALGGLLDFGDRPVLQTLDDPRLGTVHTLITGWGCPRIGPEELDRMPALRAIHHAAGTVKEHLDPEVWHRGIRVTTAAAANAVPVAEYTLAMILLEGKGIPAAAAAHRRDPGGDLSPLFERIGNHRRRIGILGASKIGRRVIALLSGFDLDVAVSDPYLRDDDPIREHARVVGLDELFSTSDIVSVHAPLLPGTVGLVSRRLLGLMPDGATLINTARGPIVDQDALVDEVRAGRLRAVLDVTDPEPLPAGHVLLESPSVIVTPHIAGALGNELRRLGDSVVAEVRRAARGESARHAVSLDELAAMA</sequence>
<dbReference type="PANTHER" id="PTHR42789:SF1">
    <property type="entry name" value="D-ISOMER SPECIFIC 2-HYDROXYACID DEHYDROGENASE FAMILY PROTEIN (AFU_ORTHOLOGUE AFUA_6G10090)"/>
    <property type="match status" value="1"/>
</dbReference>
<evidence type="ECO:0000259" key="4">
    <source>
        <dbReference type="Pfam" id="PF02826"/>
    </source>
</evidence>
<evidence type="ECO:0000256" key="1">
    <source>
        <dbReference type="ARBA" id="ARBA00005854"/>
    </source>
</evidence>
<dbReference type="EMBL" id="JAGTUK010000002">
    <property type="protein sequence ID" value="MBS0024012.1"/>
    <property type="molecule type" value="Genomic_DNA"/>
</dbReference>
<dbReference type="PROSITE" id="PS00670">
    <property type="entry name" value="D_2_HYDROXYACID_DH_2"/>
    <property type="match status" value="1"/>
</dbReference>
<dbReference type="InterPro" id="IPR029753">
    <property type="entry name" value="D-isomer_DH_CS"/>
</dbReference>
<keyword evidence="6" id="KW-1185">Reference proteome</keyword>
<dbReference type="PANTHER" id="PTHR42789">
    <property type="entry name" value="D-ISOMER SPECIFIC 2-HYDROXYACID DEHYDROGENASE FAMILY PROTEIN (AFU_ORTHOLOGUE AFUA_6G10090)"/>
    <property type="match status" value="1"/>
</dbReference>
<evidence type="ECO:0000313" key="6">
    <source>
        <dbReference type="Proteomes" id="UP000678243"/>
    </source>
</evidence>
<reference evidence="5 6" key="1">
    <citation type="submission" date="2021-04" db="EMBL/GenBank/DDBJ databases">
        <title>Whole genome analysis of root endophytic bacterium Microbacterium paraoxydans ku-mp colonizing RP-bio226 rice variety.</title>
        <authorList>
            <person name="Ulaganathan K."/>
            <person name="Latha B."/>
        </authorList>
    </citation>
    <scope>NUCLEOTIDE SEQUENCE [LARGE SCALE GENOMIC DNA]</scope>
    <source>
        <strain evidence="6">ku-mp</strain>
    </source>
</reference>
<organism evidence="5 6">
    <name type="scientific">Microbacterium paraoxydans</name>
    <dbReference type="NCBI Taxonomy" id="199592"/>
    <lineage>
        <taxon>Bacteria</taxon>
        <taxon>Bacillati</taxon>
        <taxon>Actinomycetota</taxon>
        <taxon>Actinomycetes</taxon>
        <taxon>Micrococcales</taxon>
        <taxon>Microbacteriaceae</taxon>
        <taxon>Microbacterium</taxon>
    </lineage>
</organism>
<protein>
    <submittedName>
        <fullName evidence="5">Hydroxyacid dehydrogenase</fullName>
    </submittedName>
</protein>
<gene>
    <name evidence="5" type="ORF">KE274_07795</name>
</gene>
<comment type="similarity">
    <text evidence="1">Belongs to the D-isomer specific 2-hydroxyacid dehydrogenase family.</text>
</comment>
<accession>A0ABS5IP27</accession>
<dbReference type="InterPro" id="IPR050857">
    <property type="entry name" value="D-2-hydroxyacid_DH"/>
</dbReference>
<evidence type="ECO:0000313" key="5">
    <source>
        <dbReference type="EMBL" id="MBS0024012.1"/>
    </source>
</evidence>
<feature type="domain" description="D-isomer specific 2-hydroxyacid dehydrogenase NAD-binding" evidence="4">
    <location>
        <begin position="149"/>
        <end position="292"/>
    </location>
</feature>
<proteinExistence type="inferred from homology"/>
<keyword evidence="3" id="KW-0520">NAD</keyword>
<dbReference type="InterPro" id="IPR036291">
    <property type="entry name" value="NAD(P)-bd_dom_sf"/>
</dbReference>
<dbReference type="Gene3D" id="3.40.50.720">
    <property type="entry name" value="NAD(P)-binding Rossmann-like Domain"/>
    <property type="match status" value="2"/>
</dbReference>
<dbReference type="CDD" id="cd12167">
    <property type="entry name" value="2-Hacid_dh_8"/>
    <property type="match status" value="1"/>
</dbReference>
<evidence type="ECO:0000256" key="3">
    <source>
        <dbReference type="ARBA" id="ARBA00023027"/>
    </source>
</evidence>
<dbReference type="Proteomes" id="UP000678243">
    <property type="component" value="Unassembled WGS sequence"/>
</dbReference>
<dbReference type="InterPro" id="IPR006140">
    <property type="entry name" value="D-isomer_DH_NAD-bd"/>
</dbReference>
<evidence type="ECO:0000256" key="2">
    <source>
        <dbReference type="ARBA" id="ARBA00023002"/>
    </source>
</evidence>
<comment type="caution">
    <text evidence="5">The sequence shown here is derived from an EMBL/GenBank/DDBJ whole genome shotgun (WGS) entry which is preliminary data.</text>
</comment>
<dbReference type="Pfam" id="PF02826">
    <property type="entry name" value="2-Hacid_dh_C"/>
    <property type="match status" value="1"/>
</dbReference>
<dbReference type="SUPFAM" id="SSF52283">
    <property type="entry name" value="Formate/glycerate dehydrogenase catalytic domain-like"/>
    <property type="match status" value="1"/>
</dbReference>